<evidence type="ECO:0000313" key="2">
    <source>
        <dbReference type="EMBL" id="ATW58115.1"/>
    </source>
</evidence>
<feature type="compositionally biased region" description="Polar residues" evidence="1">
    <location>
        <begin position="640"/>
        <end position="673"/>
    </location>
</feature>
<reference evidence="3" key="1">
    <citation type="submission" date="2017-09" db="EMBL/GenBank/DDBJ databases">
        <authorList>
            <person name="Djurhuus A.M."/>
            <person name="Carstens A.B."/>
            <person name="Hansen L.H."/>
        </authorList>
    </citation>
    <scope>NUCLEOTIDE SEQUENCE [LARGE SCALE GENOMIC DNA]</scope>
</reference>
<feature type="region of interest" description="Disordered" evidence="1">
    <location>
        <begin position="633"/>
        <end position="682"/>
    </location>
</feature>
<dbReference type="Gene3D" id="1.10.530.10">
    <property type="match status" value="1"/>
</dbReference>
<dbReference type="Proteomes" id="UP000240688">
    <property type="component" value="Segment"/>
</dbReference>
<dbReference type="EMBL" id="MG018928">
    <property type="protein sequence ID" value="ATW58115.1"/>
    <property type="molecule type" value="Genomic_DNA"/>
</dbReference>
<protein>
    <submittedName>
        <fullName evidence="2">Putative structural protein</fullName>
    </submittedName>
</protein>
<feature type="region of interest" description="Disordered" evidence="1">
    <location>
        <begin position="252"/>
        <end position="275"/>
    </location>
</feature>
<name>A0A2H4P7G2_9CAUD</name>
<gene>
    <name evidence="2" type="ORF">CNR35_00019</name>
</gene>
<accession>A0A2H4P7G2</accession>
<proteinExistence type="predicted"/>
<evidence type="ECO:0000313" key="3">
    <source>
        <dbReference type="Proteomes" id="UP000240688"/>
    </source>
</evidence>
<evidence type="ECO:0000256" key="1">
    <source>
        <dbReference type="SAM" id="MobiDB-lite"/>
    </source>
</evidence>
<organism evidence="2 3">
    <name type="scientific">Pseudomonas phage inbricus</name>
    <dbReference type="NCBI Taxonomy" id="2048976"/>
    <lineage>
        <taxon>Viruses</taxon>
        <taxon>Duplodnaviria</taxon>
        <taxon>Heunggongvirae</taxon>
        <taxon>Uroviricota</taxon>
        <taxon>Caudoviricetes</taxon>
        <taxon>Schitoviridae</taxon>
        <taxon>Rothmandenesvirinae</taxon>
        <taxon>Inbricusvirus</taxon>
        <taxon>Inbricusvirus inbricus</taxon>
    </lineage>
</organism>
<keyword evidence="3" id="KW-1185">Reference proteome</keyword>
<sequence>MAQLTWRNVDAPNFSGSLEGIRTFGNLMGNATKGLSDALSGFQQADQGRVGGEIMQRALQYSDPAAYQKALADGTIIGGVDPSRVDPKLFETLGARSGDLARQQQTIANTAKTNYDFTRQVDGDQRLNAADAALRALDTATRSGDQRAVSAALQNPALQGLRIDQYQDVVKNANAREGEVLGNQGKVLSNTQASYGFGKQLENDAATKEATDFMLAARQGSVSDRQYNEMLSDGLGSLSPAAQRIVGMQLGLGQGGGTGSRGSLPSAPGTAGTREGNDYDVMYGFKASPRPLTTMTLGEVRDYQTGMIKDQGNSPVGRYQINQMTLDDFAPKVFGKDWRSVQMTPENQDKLGEAIFNARKGGNLKDTWAALPNSTVGAYKDMTWNQVKDTIAQAEVGSGQRGGPQPQADVRAIADLSSRNVQNRVSQEAVNSLTADFDRAVTDNRSIGDVVNEALSKEGKFAGADRQWLTQQIELGQEYGRDLGVPVSPAMAVAALSRAGGSGRTSALGRGWDALTSWVGGGPRDNDPNMNIGVNADRYKSIIRDEYAAGKVEERVAGANYRTGLAASIQEARKAADEAAAELSQARAGAVRNPRLAAGIPRLEQRLLDAQGKVAGLTMQLQDSTNELAAKRKVEAAPKQSGTVQQRTSIPKGTSTTAGGKVSTVSNPFSQPFNPDDLKWID</sequence>